<keyword evidence="7 11" id="KW-0862">Zinc</keyword>
<evidence type="ECO:0000256" key="10">
    <source>
        <dbReference type="ARBA" id="ARBA00023136"/>
    </source>
</evidence>
<dbReference type="InterPro" id="IPR050083">
    <property type="entry name" value="HtpX_protease"/>
</dbReference>
<evidence type="ECO:0000256" key="1">
    <source>
        <dbReference type="ARBA" id="ARBA00004651"/>
    </source>
</evidence>
<keyword evidence="5" id="KW-0479">Metal-binding</keyword>
<feature type="transmembrane region" description="Helical" evidence="13">
    <location>
        <begin position="235"/>
        <end position="255"/>
    </location>
</feature>
<dbReference type="PANTHER" id="PTHR43221">
    <property type="entry name" value="PROTEASE HTPX"/>
    <property type="match status" value="1"/>
</dbReference>
<reference evidence="15" key="2">
    <citation type="submission" date="2020-09" db="EMBL/GenBank/DDBJ databases">
        <authorList>
            <person name="Sun Q."/>
            <person name="Ohkuma M."/>
        </authorList>
    </citation>
    <scope>NUCLEOTIDE SEQUENCE</scope>
    <source>
        <strain evidence="15">JCM 5069</strain>
    </source>
</reference>
<keyword evidence="4 13" id="KW-0812">Transmembrane</keyword>
<comment type="similarity">
    <text evidence="11">Belongs to the peptidase M48 family.</text>
</comment>
<accession>A0A919KYW2</accession>
<keyword evidence="2" id="KW-1003">Cell membrane</keyword>
<evidence type="ECO:0000313" key="16">
    <source>
        <dbReference type="Proteomes" id="UP000603708"/>
    </source>
</evidence>
<feature type="region of interest" description="Disordered" evidence="12">
    <location>
        <begin position="1"/>
        <end position="30"/>
    </location>
</feature>
<name>A0A919KYW2_9ACTN</name>
<reference evidence="15" key="1">
    <citation type="journal article" date="2014" name="Int. J. Syst. Evol. Microbiol.">
        <title>Complete genome sequence of Corynebacterium casei LMG S-19264T (=DSM 44701T), isolated from a smear-ripened cheese.</title>
        <authorList>
            <consortium name="US DOE Joint Genome Institute (JGI-PGF)"/>
            <person name="Walter F."/>
            <person name="Albersmeier A."/>
            <person name="Kalinowski J."/>
            <person name="Ruckert C."/>
        </authorList>
    </citation>
    <scope>NUCLEOTIDE SEQUENCE</scope>
    <source>
        <strain evidence="15">JCM 5069</strain>
    </source>
</reference>
<dbReference type="PANTHER" id="PTHR43221:SF1">
    <property type="entry name" value="PROTEASE HTPX"/>
    <property type="match status" value="1"/>
</dbReference>
<evidence type="ECO:0000256" key="5">
    <source>
        <dbReference type="ARBA" id="ARBA00022723"/>
    </source>
</evidence>
<dbReference type="EMBL" id="BNCD01000007">
    <property type="protein sequence ID" value="GHH78460.1"/>
    <property type="molecule type" value="Genomic_DNA"/>
</dbReference>
<dbReference type="GO" id="GO:0006508">
    <property type="term" value="P:proteolysis"/>
    <property type="evidence" value="ECO:0007669"/>
    <property type="project" value="UniProtKB-KW"/>
</dbReference>
<dbReference type="Gene3D" id="3.30.2010.10">
    <property type="entry name" value="Metalloproteases ('zincins'), catalytic domain"/>
    <property type="match status" value="1"/>
</dbReference>
<keyword evidence="9 11" id="KW-0482">Metalloprotease</keyword>
<dbReference type="InterPro" id="IPR001915">
    <property type="entry name" value="Peptidase_M48"/>
</dbReference>
<comment type="cofactor">
    <cofactor evidence="11">
        <name>Zn(2+)</name>
        <dbReference type="ChEBI" id="CHEBI:29105"/>
    </cofactor>
    <text evidence="11">Binds 1 zinc ion per subunit.</text>
</comment>
<keyword evidence="10 13" id="KW-0472">Membrane</keyword>
<organism evidence="15 16">
    <name type="scientific">Streptomyces sulfonofaciens</name>
    <dbReference type="NCBI Taxonomy" id="68272"/>
    <lineage>
        <taxon>Bacteria</taxon>
        <taxon>Bacillati</taxon>
        <taxon>Actinomycetota</taxon>
        <taxon>Actinomycetes</taxon>
        <taxon>Kitasatosporales</taxon>
        <taxon>Streptomycetaceae</taxon>
        <taxon>Streptomyces</taxon>
    </lineage>
</organism>
<comment type="caution">
    <text evidence="15">The sequence shown here is derived from an EMBL/GenBank/DDBJ whole genome shotgun (WGS) entry which is preliminary data.</text>
</comment>
<keyword evidence="8 13" id="KW-1133">Transmembrane helix</keyword>
<dbReference type="GO" id="GO:0046872">
    <property type="term" value="F:metal ion binding"/>
    <property type="evidence" value="ECO:0007669"/>
    <property type="project" value="UniProtKB-KW"/>
</dbReference>
<evidence type="ECO:0000256" key="8">
    <source>
        <dbReference type="ARBA" id="ARBA00022989"/>
    </source>
</evidence>
<keyword evidence="3 11" id="KW-0645">Protease</keyword>
<evidence type="ECO:0000256" key="9">
    <source>
        <dbReference type="ARBA" id="ARBA00023049"/>
    </source>
</evidence>
<feature type="domain" description="Peptidase M48" evidence="14">
    <location>
        <begin position="140"/>
        <end position="349"/>
    </location>
</feature>
<dbReference type="GO" id="GO:0004222">
    <property type="term" value="F:metalloendopeptidase activity"/>
    <property type="evidence" value="ECO:0007669"/>
    <property type="project" value="InterPro"/>
</dbReference>
<dbReference type="Proteomes" id="UP000603708">
    <property type="component" value="Unassembled WGS sequence"/>
</dbReference>
<evidence type="ECO:0000256" key="6">
    <source>
        <dbReference type="ARBA" id="ARBA00022801"/>
    </source>
</evidence>
<gene>
    <name evidence="15" type="ORF">GCM10018793_28980</name>
</gene>
<keyword evidence="16" id="KW-1185">Reference proteome</keyword>
<evidence type="ECO:0000259" key="14">
    <source>
        <dbReference type="Pfam" id="PF01435"/>
    </source>
</evidence>
<dbReference type="AlphaFoldDB" id="A0A919KYW2"/>
<evidence type="ECO:0000256" key="3">
    <source>
        <dbReference type="ARBA" id="ARBA00022670"/>
    </source>
</evidence>
<feature type="transmembrane region" description="Helical" evidence="13">
    <location>
        <begin position="67"/>
        <end position="86"/>
    </location>
</feature>
<feature type="transmembrane region" description="Helical" evidence="13">
    <location>
        <begin position="261"/>
        <end position="279"/>
    </location>
</feature>
<evidence type="ECO:0000256" key="7">
    <source>
        <dbReference type="ARBA" id="ARBA00022833"/>
    </source>
</evidence>
<feature type="transmembrane region" description="Helical" evidence="13">
    <location>
        <begin position="92"/>
        <end position="114"/>
    </location>
</feature>
<evidence type="ECO:0000256" key="12">
    <source>
        <dbReference type="SAM" id="MobiDB-lite"/>
    </source>
</evidence>
<evidence type="ECO:0000256" key="4">
    <source>
        <dbReference type="ARBA" id="ARBA00022692"/>
    </source>
</evidence>
<dbReference type="Pfam" id="PF01435">
    <property type="entry name" value="Peptidase_M48"/>
    <property type="match status" value="1"/>
</dbReference>
<sequence>MTSPSKDLPFPPSISTPHETSAPGPAEPYAPPPSYVLLPLGPKESSGPVAAPSGRIHLAKRQRQMDTAAVGTLLLYVPNFLCSLLVMGLVPLALGTAGLLVPVAWLLSGILVFWRRAESFIAHRLMKVRRPTPDERARLEPAWCAVTARAGVHMDSYELWVEDSNDLNASTATGHILCTTRFALRHLPDGELAAVLAHELGHHVGGHSWSALLGQWYAVPGQLVWRGVRTAAARFLRASGLFVTGLVVPALAVLAVMMADALYGLPFLLLATPYLIAYVRRRGVLRADRHAAALGFGTMLVAALERSQHGERTGLNELVTESGRTGKEKGALHRLLAAHPGPRTRIHHLVPFLETAG</sequence>
<evidence type="ECO:0000256" key="2">
    <source>
        <dbReference type="ARBA" id="ARBA00022475"/>
    </source>
</evidence>
<dbReference type="GO" id="GO:0005886">
    <property type="term" value="C:plasma membrane"/>
    <property type="evidence" value="ECO:0007669"/>
    <property type="project" value="UniProtKB-SubCell"/>
</dbReference>
<evidence type="ECO:0000313" key="15">
    <source>
        <dbReference type="EMBL" id="GHH78460.1"/>
    </source>
</evidence>
<evidence type="ECO:0000256" key="13">
    <source>
        <dbReference type="SAM" id="Phobius"/>
    </source>
</evidence>
<comment type="subcellular location">
    <subcellularLocation>
        <location evidence="1">Cell membrane</location>
        <topology evidence="1">Multi-pass membrane protein</topology>
    </subcellularLocation>
</comment>
<protein>
    <submittedName>
        <fullName evidence="15">Peptidase M48</fullName>
    </submittedName>
</protein>
<keyword evidence="6 11" id="KW-0378">Hydrolase</keyword>
<evidence type="ECO:0000256" key="11">
    <source>
        <dbReference type="RuleBase" id="RU003983"/>
    </source>
</evidence>
<proteinExistence type="inferred from homology"/>